<evidence type="ECO:0000313" key="3">
    <source>
        <dbReference type="Proteomes" id="UP000032141"/>
    </source>
</evidence>
<proteinExistence type="predicted"/>
<dbReference type="Pfam" id="PF14223">
    <property type="entry name" value="Retrotran_gag_2"/>
    <property type="match status" value="1"/>
</dbReference>
<feature type="compositionally biased region" description="Basic and acidic residues" evidence="1">
    <location>
        <begin position="58"/>
        <end position="67"/>
    </location>
</feature>
<accession>A0A0D3BVQ2</accession>
<dbReference type="Gramene" id="Bo4g092810.1">
    <property type="protein sequence ID" value="Bo4g092810.1"/>
    <property type="gene ID" value="Bo4g092810"/>
</dbReference>
<dbReference type="OMA" id="RTESAHM"/>
<name>A0A0D3BVQ2_BRAOL</name>
<dbReference type="Proteomes" id="UP000032141">
    <property type="component" value="Chromosome C4"/>
</dbReference>
<evidence type="ECO:0000256" key="1">
    <source>
        <dbReference type="SAM" id="MobiDB-lite"/>
    </source>
</evidence>
<dbReference type="AlphaFoldDB" id="A0A0D3BVQ2"/>
<dbReference type="HOGENOM" id="CLU_2200600_0_0_1"/>
<evidence type="ECO:0008006" key="4">
    <source>
        <dbReference type="Google" id="ProtNLM"/>
    </source>
</evidence>
<keyword evidence="3" id="KW-1185">Reference proteome</keyword>
<feature type="region of interest" description="Disordered" evidence="1">
    <location>
        <begin position="58"/>
        <end position="97"/>
    </location>
</feature>
<evidence type="ECO:0000313" key="2">
    <source>
        <dbReference type="EnsemblPlants" id="Bo4g092810.1"/>
    </source>
</evidence>
<dbReference type="EnsemblPlants" id="Bo4g092810.1">
    <property type="protein sequence ID" value="Bo4g092810.1"/>
    <property type="gene ID" value="Bo4g092810"/>
</dbReference>
<protein>
    <recommendedName>
        <fullName evidence="4">Gag/pol protein</fullName>
    </recommendedName>
</protein>
<reference evidence="2" key="2">
    <citation type="submission" date="2015-03" db="UniProtKB">
        <authorList>
            <consortium name="EnsemblPlants"/>
        </authorList>
    </citation>
    <scope>IDENTIFICATION</scope>
</reference>
<sequence length="108" mass="12691">MLLHRFSTMRYHGNGKIRKYILEMSNIVSKLKTLKTELPAELFIYFVLNSLPPQFKEERMKQERTESAHMVYTSKGHGKRKKFEPVKDDAAKGPTQKKHAKVEDTCFF</sequence>
<reference evidence="2 3" key="1">
    <citation type="journal article" date="2014" name="Genome Biol.">
        <title>Transcriptome and methylome profiling reveals relics of genome dominance in the mesopolyploid Brassica oleracea.</title>
        <authorList>
            <person name="Parkin I.A."/>
            <person name="Koh C."/>
            <person name="Tang H."/>
            <person name="Robinson S.J."/>
            <person name="Kagale S."/>
            <person name="Clarke W.E."/>
            <person name="Town C.D."/>
            <person name="Nixon J."/>
            <person name="Krishnakumar V."/>
            <person name="Bidwell S.L."/>
            <person name="Denoeud F."/>
            <person name="Belcram H."/>
            <person name="Links M.G."/>
            <person name="Just J."/>
            <person name="Clarke C."/>
            <person name="Bender T."/>
            <person name="Huebert T."/>
            <person name="Mason A.S."/>
            <person name="Pires J.C."/>
            <person name="Barker G."/>
            <person name="Moore J."/>
            <person name="Walley P.G."/>
            <person name="Manoli S."/>
            <person name="Batley J."/>
            <person name="Edwards D."/>
            <person name="Nelson M.N."/>
            <person name="Wang X."/>
            <person name="Paterson A.H."/>
            <person name="King G."/>
            <person name="Bancroft I."/>
            <person name="Chalhoub B."/>
            <person name="Sharpe A.G."/>
        </authorList>
    </citation>
    <scope>NUCLEOTIDE SEQUENCE</scope>
    <source>
        <strain evidence="2 3">cv. TO1000</strain>
    </source>
</reference>
<organism evidence="2 3">
    <name type="scientific">Brassica oleracea var. oleracea</name>
    <dbReference type="NCBI Taxonomy" id="109376"/>
    <lineage>
        <taxon>Eukaryota</taxon>
        <taxon>Viridiplantae</taxon>
        <taxon>Streptophyta</taxon>
        <taxon>Embryophyta</taxon>
        <taxon>Tracheophyta</taxon>
        <taxon>Spermatophyta</taxon>
        <taxon>Magnoliopsida</taxon>
        <taxon>eudicotyledons</taxon>
        <taxon>Gunneridae</taxon>
        <taxon>Pentapetalae</taxon>
        <taxon>rosids</taxon>
        <taxon>malvids</taxon>
        <taxon>Brassicales</taxon>
        <taxon>Brassicaceae</taxon>
        <taxon>Brassiceae</taxon>
        <taxon>Brassica</taxon>
    </lineage>
</organism>